<protein>
    <recommendedName>
        <fullName evidence="6">FAD/NAD(P)-binding domain-containing protein</fullName>
    </recommendedName>
</protein>
<comment type="similarity">
    <text evidence="1">Belongs to the FAD-dependent oxidoreductase family.</text>
</comment>
<dbReference type="PANTHER" id="PTHR43735:SF3">
    <property type="entry name" value="FERROPTOSIS SUPPRESSOR PROTEIN 1"/>
    <property type="match status" value="1"/>
</dbReference>
<proteinExistence type="inferred from homology"/>
<dbReference type="Gene3D" id="3.50.50.100">
    <property type="match status" value="1"/>
</dbReference>
<evidence type="ECO:0000256" key="5">
    <source>
        <dbReference type="SAM" id="MobiDB-lite"/>
    </source>
</evidence>
<dbReference type="Pfam" id="PF07992">
    <property type="entry name" value="Pyr_redox_2"/>
    <property type="match status" value="1"/>
</dbReference>
<evidence type="ECO:0000313" key="7">
    <source>
        <dbReference type="EMBL" id="ROW04430.1"/>
    </source>
</evidence>
<keyword evidence="2" id="KW-0285">Flavoprotein</keyword>
<dbReference type="InterPro" id="IPR023753">
    <property type="entry name" value="FAD/NAD-binding_dom"/>
</dbReference>
<evidence type="ECO:0000256" key="2">
    <source>
        <dbReference type="ARBA" id="ARBA00022630"/>
    </source>
</evidence>
<dbReference type="PANTHER" id="PTHR43735">
    <property type="entry name" value="APOPTOSIS-INDUCING FACTOR 1"/>
    <property type="match status" value="1"/>
</dbReference>
<dbReference type="GO" id="GO:0050660">
    <property type="term" value="F:flavin adenine dinucleotide binding"/>
    <property type="evidence" value="ECO:0007669"/>
    <property type="project" value="TreeGrafter"/>
</dbReference>
<name>A0A423WLV1_9PEZI</name>
<dbReference type="EMBL" id="LKEA01000014">
    <property type="protein sequence ID" value="ROW04430.1"/>
    <property type="molecule type" value="Genomic_DNA"/>
</dbReference>
<dbReference type="PRINTS" id="PR00368">
    <property type="entry name" value="FADPNR"/>
</dbReference>
<evidence type="ECO:0000256" key="4">
    <source>
        <dbReference type="ARBA" id="ARBA00023002"/>
    </source>
</evidence>
<evidence type="ECO:0000259" key="6">
    <source>
        <dbReference type="Pfam" id="PF07992"/>
    </source>
</evidence>
<feature type="region of interest" description="Disordered" evidence="5">
    <location>
        <begin position="91"/>
        <end position="118"/>
    </location>
</feature>
<keyword evidence="8" id="KW-1185">Reference proteome</keyword>
<evidence type="ECO:0000256" key="1">
    <source>
        <dbReference type="ARBA" id="ARBA00006442"/>
    </source>
</evidence>
<dbReference type="GO" id="GO:0004174">
    <property type="term" value="F:electron-transferring-flavoprotein dehydrogenase activity"/>
    <property type="evidence" value="ECO:0007669"/>
    <property type="project" value="TreeGrafter"/>
</dbReference>
<feature type="domain" description="FAD/NAD(P)-binding" evidence="6">
    <location>
        <begin position="4"/>
        <end position="308"/>
    </location>
</feature>
<dbReference type="STRING" id="356882.A0A423WLV1"/>
<feature type="compositionally biased region" description="Low complexity" evidence="5">
    <location>
        <begin position="107"/>
        <end position="118"/>
    </location>
</feature>
<dbReference type="Proteomes" id="UP000283895">
    <property type="component" value="Unassembled WGS sequence"/>
</dbReference>
<dbReference type="InterPro" id="IPR036188">
    <property type="entry name" value="FAD/NAD-bd_sf"/>
</dbReference>
<comment type="caution">
    <text evidence="7">The sequence shown here is derived from an EMBL/GenBank/DDBJ whole genome shotgun (WGS) entry which is preliminary data.</text>
</comment>
<evidence type="ECO:0000313" key="8">
    <source>
        <dbReference type="Proteomes" id="UP000283895"/>
    </source>
</evidence>
<keyword evidence="4" id="KW-0560">Oxidoreductase</keyword>
<dbReference type="GO" id="GO:0005737">
    <property type="term" value="C:cytoplasm"/>
    <property type="evidence" value="ECO:0007669"/>
    <property type="project" value="TreeGrafter"/>
</dbReference>
<evidence type="ECO:0000256" key="3">
    <source>
        <dbReference type="ARBA" id="ARBA00022827"/>
    </source>
</evidence>
<accession>A0A423WLV1</accession>
<sequence>MAKTVVILGGSYAGLHVAHYLLKQKIPDIKVILVSKSSHFYWNMASVRAIVPGQIPDEQLFQPLTAALERYPEQTYELIIGTAEKVDTSAKTVQVSPSSPLPDDGSAAAPSTPAPPRTTLTYDHLVIATGSRSTTSSVPWKVLDTYDETLASLDATRERVQAARHIVVAGAGATGVEVAGELGFEYGAGDDEKEVHLLSAGPTLLDGDSVGPAARAELEKLRVRVRVGARVAGARGLPDGRTEVALEGGEVIVTDLYLPTMGLRANSEMLDQKFLGEKGYVNVDEYYRVKGVEGGEGVWALGDVVSSPRAGFLYTQKQAAGVGKNIELALHGKQPQKVKLMPIDVLACAVGRSRGAGRMGPVKMLSLMVWLAKGKTLGIQRMPGYIDGSVA</sequence>
<dbReference type="PRINTS" id="PR00469">
    <property type="entry name" value="PNDRDTASEII"/>
</dbReference>
<organism evidence="7 8">
    <name type="scientific">Cytospora schulzeri</name>
    <dbReference type="NCBI Taxonomy" id="448051"/>
    <lineage>
        <taxon>Eukaryota</taxon>
        <taxon>Fungi</taxon>
        <taxon>Dikarya</taxon>
        <taxon>Ascomycota</taxon>
        <taxon>Pezizomycotina</taxon>
        <taxon>Sordariomycetes</taxon>
        <taxon>Sordariomycetidae</taxon>
        <taxon>Diaporthales</taxon>
        <taxon>Cytosporaceae</taxon>
        <taxon>Cytospora</taxon>
    </lineage>
</organism>
<dbReference type="OrthoDB" id="202203at2759"/>
<gene>
    <name evidence="7" type="ORF">VMCG_04981</name>
</gene>
<dbReference type="AlphaFoldDB" id="A0A423WLV1"/>
<dbReference type="SUPFAM" id="SSF51905">
    <property type="entry name" value="FAD/NAD(P)-binding domain"/>
    <property type="match status" value="1"/>
</dbReference>
<keyword evidence="3" id="KW-0274">FAD</keyword>
<reference evidence="7 8" key="1">
    <citation type="submission" date="2015-09" db="EMBL/GenBank/DDBJ databases">
        <title>Host preference determinants of Valsa canker pathogens revealed by comparative genomics.</title>
        <authorList>
            <person name="Yin Z."/>
            <person name="Huang L."/>
        </authorList>
    </citation>
    <scope>NUCLEOTIDE SEQUENCE [LARGE SCALE GENOMIC DNA]</scope>
    <source>
        <strain evidence="7 8">03-1</strain>
    </source>
</reference>